<dbReference type="PROSITE" id="PS51257">
    <property type="entry name" value="PROKAR_LIPOPROTEIN"/>
    <property type="match status" value="1"/>
</dbReference>
<proteinExistence type="predicted"/>
<reference evidence="2 3" key="1">
    <citation type="submission" date="2018-07" db="EMBL/GenBank/DDBJ databases">
        <title>Freshwater and sediment microbial communities from various areas in North America, analyzing microbe dynamics in response to fracking.</title>
        <authorList>
            <person name="Lamendella R."/>
        </authorList>
    </citation>
    <scope>NUCLEOTIDE SEQUENCE [LARGE SCALE GENOMIC DNA]</scope>
    <source>
        <strain evidence="2 3">160A</strain>
    </source>
</reference>
<evidence type="ECO:0000313" key="3">
    <source>
        <dbReference type="Proteomes" id="UP000252733"/>
    </source>
</evidence>
<accession>A0A368UTE1</accession>
<keyword evidence="1" id="KW-0472">Membrane</keyword>
<keyword evidence="1" id="KW-1133">Transmembrane helix</keyword>
<dbReference type="AlphaFoldDB" id="A0A368UTE1"/>
<keyword evidence="1" id="KW-0812">Transmembrane</keyword>
<name>A0A368UTE1_9BACT</name>
<feature type="transmembrane region" description="Helical" evidence="1">
    <location>
        <begin position="101"/>
        <end position="118"/>
    </location>
</feature>
<sequence length="169" mass="18261">MSFKFYKQGFSLLLITSVLFLSGCASIVSKTTYPISVNSTPSGAKITVKDKKGADVFTGNTPANFKLKAGAGFFSKASYSVIFEMDGFEAKTVPVNFSLDGWYVGNVLFGGLIGFLIIDPASGAMWKLDTEFLNETLSGVSPETEEASLKVLDLKDVPDSWESNLVRIN</sequence>
<evidence type="ECO:0008006" key="4">
    <source>
        <dbReference type="Google" id="ProtNLM"/>
    </source>
</evidence>
<dbReference type="EMBL" id="QPIZ01000016">
    <property type="protein sequence ID" value="RCW32052.1"/>
    <property type="molecule type" value="Genomic_DNA"/>
</dbReference>
<keyword evidence="3" id="KW-1185">Reference proteome</keyword>
<dbReference type="Proteomes" id="UP000252733">
    <property type="component" value="Unassembled WGS sequence"/>
</dbReference>
<gene>
    <name evidence="2" type="ORF">DFO77_116119</name>
</gene>
<dbReference type="RefSeq" id="WP_114437366.1">
    <property type="nucleotide sequence ID" value="NZ_QPIZ01000016.1"/>
</dbReference>
<evidence type="ECO:0000313" key="2">
    <source>
        <dbReference type="EMBL" id="RCW32052.1"/>
    </source>
</evidence>
<comment type="caution">
    <text evidence="2">The sequence shown here is derived from an EMBL/GenBank/DDBJ whole genome shotgun (WGS) entry which is preliminary data.</text>
</comment>
<organism evidence="2 3">
    <name type="scientific">Marinilabilia salmonicolor</name>
    <dbReference type="NCBI Taxonomy" id="989"/>
    <lineage>
        <taxon>Bacteria</taxon>
        <taxon>Pseudomonadati</taxon>
        <taxon>Bacteroidota</taxon>
        <taxon>Bacteroidia</taxon>
        <taxon>Marinilabiliales</taxon>
        <taxon>Marinilabiliaceae</taxon>
        <taxon>Marinilabilia</taxon>
    </lineage>
</organism>
<evidence type="ECO:0000256" key="1">
    <source>
        <dbReference type="SAM" id="Phobius"/>
    </source>
</evidence>
<protein>
    <recommendedName>
        <fullName evidence="4">PEGA domain-containing protein</fullName>
    </recommendedName>
</protein>